<comment type="caution">
    <text evidence="20">The sequence shown here is derived from an EMBL/GenBank/DDBJ whole genome shotgun (WGS) entry which is preliminary data.</text>
</comment>
<dbReference type="PANTHER" id="PTHR22888">
    <property type="entry name" value="CYTOCHROME C OXIDASE, SUBUNIT II"/>
    <property type="match status" value="1"/>
</dbReference>
<evidence type="ECO:0000256" key="5">
    <source>
        <dbReference type="ARBA" id="ARBA00022660"/>
    </source>
</evidence>
<dbReference type="Pfam" id="PF00034">
    <property type="entry name" value="Cytochrom_C"/>
    <property type="match status" value="1"/>
</dbReference>
<keyword evidence="10 16" id="KW-0408">Iron</keyword>
<gene>
    <name evidence="20" type="ORF">SAMN05216600_101412</name>
</gene>
<dbReference type="RefSeq" id="WP_069516950.1">
    <property type="nucleotide sequence ID" value="NZ_FOFP01000001.1"/>
</dbReference>
<reference evidence="20 21" key="1">
    <citation type="submission" date="2016-10" db="EMBL/GenBank/DDBJ databases">
        <authorList>
            <person name="Varghese N."/>
            <person name="Submissions S."/>
        </authorList>
    </citation>
    <scope>NUCLEOTIDE SEQUENCE [LARGE SCALE GENOMIC DNA]</scope>
    <source>
        <strain evidence="20 21">CIP 109853</strain>
    </source>
</reference>
<evidence type="ECO:0000256" key="2">
    <source>
        <dbReference type="ARBA" id="ARBA00007866"/>
    </source>
</evidence>
<dbReference type="NCBIfam" id="TIGR02866">
    <property type="entry name" value="CoxB"/>
    <property type="match status" value="1"/>
</dbReference>
<keyword evidence="8" id="KW-0249">Electron transport</keyword>
<dbReference type="PANTHER" id="PTHR22888:SF9">
    <property type="entry name" value="CYTOCHROME C OXIDASE SUBUNIT 2"/>
    <property type="match status" value="1"/>
</dbReference>
<dbReference type="InterPro" id="IPR002429">
    <property type="entry name" value="CcO_II-like_C"/>
</dbReference>
<dbReference type="InterPro" id="IPR036909">
    <property type="entry name" value="Cyt_c-like_dom_sf"/>
</dbReference>
<keyword evidence="9 17" id="KW-1133">Transmembrane helix</keyword>
<evidence type="ECO:0000256" key="17">
    <source>
        <dbReference type="SAM" id="Phobius"/>
    </source>
</evidence>
<evidence type="ECO:0000256" key="9">
    <source>
        <dbReference type="ARBA" id="ARBA00022989"/>
    </source>
</evidence>
<evidence type="ECO:0000256" key="12">
    <source>
        <dbReference type="ARBA" id="ARBA00023136"/>
    </source>
</evidence>
<dbReference type="Proteomes" id="UP000198512">
    <property type="component" value="Unassembled WGS sequence"/>
</dbReference>
<dbReference type="CDD" id="cd04213">
    <property type="entry name" value="CuRO_CcO_Caa3_II"/>
    <property type="match status" value="1"/>
</dbReference>
<evidence type="ECO:0000256" key="6">
    <source>
        <dbReference type="ARBA" id="ARBA00022692"/>
    </source>
</evidence>
<dbReference type="PROSITE" id="PS50857">
    <property type="entry name" value="COX2_CUA"/>
    <property type="match status" value="1"/>
</dbReference>
<dbReference type="Gene3D" id="2.60.40.420">
    <property type="entry name" value="Cupredoxins - blue copper proteins"/>
    <property type="match status" value="1"/>
</dbReference>
<dbReference type="SUPFAM" id="SSF46626">
    <property type="entry name" value="Cytochrome c"/>
    <property type="match status" value="1"/>
</dbReference>
<dbReference type="Pfam" id="PF00116">
    <property type="entry name" value="COX2"/>
    <property type="match status" value="1"/>
</dbReference>
<evidence type="ECO:0000259" key="19">
    <source>
        <dbReference type="PROSITE" id="PS51007"/>
    </source>
</evidence>
<evidence type="ECO:0000256" key="8">
    <source>
        <dbReference type="ARBA" id="ARBA00022982"/>
    </source>
</evidence>
<dbReference type="PROSITE" id="PS00078">
    <property type="entry name" value="COX2"/>
    <property type="match status" value="1"/>
</dbReference>
<keyword evidence="5" id="KW-0679">Respiratory chain</keyword>
<keyword evidence="7 16" id="KW-0479">Metal-binding</keyword>
<dbReference type="InterPro" id="IPR014222">
    <property type="entry name" value="Cyt_c_oxidase_su2"/>
</dbReference>
<proteinExistence type="inferred from homology"/>
<dbReference type="SUPFAM" id="SSF49503">
    <property type="entry name" value="Cupredoxins"/>
    <property type="match status" value="1"/>
</dbReference>
<feature type="domain" description="Cytochrome oxidase subunit II copper A binding" evidence="18">
    <location>
        <begin position="85"/>
        <end position="197"/>
    </location>
</feature>
<comment type="catalytic activity">
    <reaction evidence="15">
        <text>4 Fe(II)-[cytochrome c] + O2 + 8 H(+)(in) = 4 Fe(III)-[cytochrome c] + 2 H2O + 4 H(+)(out)</text>
        <dbReference type="Rhea" id="RHEA:11436"/>
        <dbReference type="Rhea" id="RHEA-COMP:10350"/>
        <dbReference type="Rhea" id="RHEA-COMP:14399"/>
        <dbReference type="ChEBI" id="CHEBI:15377"/>
        <dbReference type="ChEBI" id="CHEBI:15378"/>
        <dbReference type="ChEBI" id="CHEBI:15379"/>
        <dbReference type="ChEBI" id="CHEBI:29033"/>
        <dbReference type="ChEBI" id="CHEBI:29034"/>
        <dbReference type="EC" id="7.1.1.9"/>
    </reaction>
</comment>
<comment type="subcellular location">
    <subcellularLocation>
        <location evidence="1">Membrane</location>
        <topology evidence="1">Multi-pass membrane protein</topology>
    </subcellularLocation>
</comment>
<keyword evidence="21" id="KW-1185">Reference proteome</keyword>
<feature type="domain" description="Cytochrome c" evidence="19">
    <location>
        <begin position="205"/>
        <end position="295"/>
    </location>
</feature>
<evidence type="ECO:0000313" key="20">
    <source>
        <dbReference type="EMBL" id="SEP72028.1"/>
    </source>
</evidence>
<evidence type="ECO:0000256" key="15">
    <source>
        <dbReference type="ARBA" id="ARBA00047816"/>
    </source>
</evidence>
<evidence type="ECO:0000256" key="16">
    <source>
        <dbReference type="PROSITE-ProRule" id="PRU00433"/>
    </source>
</evidence>
<dbReference type="InterPro" id="IPR034236">
    <property type="entry name" value="CuRO_CcO_Caa3_II"/>
</dbReference>
<dbReference type="InterPro" id="IPR045187">
    <property type="entry name" value="CcO_II"/>
</dbReference>
<evidence type="ECO:0000256" key="14">
    <source>
        <dbReference type="ARBA" id="ARBA00031399"/>
    </source>
</evidence>
<feature type="transmembrane region" description="Helical" evidence="17">
    <location>
        <begin position="49"/>
        <end position="71"/>
    </location>
</feature>
<keyword evidence="3" id="KW-0813">Transport</keyword>
<organism evidence="20 21">
    <name type="scientific">Pseudomonas cuatrocienegasensis</name>
    <dbReference type="NCBI Taxonomy" id="543360"/>
    <lineage>
        <taxon>Bacteria</taxon>
        <taxon>Pseudomonadati</taxon>
        <taxon>Pseudomonadota</taxon>
        <taxon>Gammaproteobacteria</taxon>
        <taxon>Pseudomonadales</taxon>
        <taxon>Pseudomonadaceae</taxon>
        <taxon>Pseudomonas</taxon>
    </lineage>
</organism>
<keyword evidence="12 17" id="KW-0472">Membrane</keyword>
<comment type="function">
    <text evidence="13">Subunits I and II form the functional core of the enzyme complex. Electrons originating in cytochrome c are transferred via heme a and Cu(A) to the binuclear center formed by heme a3 and Cu(B).</text>
</comment>
<sequence length="296" mass="32653">MAREVAIIWWVMCGFSALVLVVISALWIHAMRRPHRTYSPAQAKRWHGFWIIGGGIVLPTASVVLLLIFGIPAGQHMLVLPVEGQQPLRIEITGHQWWWEVRYPDSGVVTANQLHLPAGQPVDLTVTSADVIHSFWVPRLGGKIDMVPGHHNQIRLQADEPGKHRGQCAEFCGTQHSRMVLYVEAHAPNDFARWIEARQERQIAPPPEPAGSLFVERCGICHSVAGISQGQRAPDLSDLGSRPTLGSGVLVNDSGAILRWLQEHQRLKPGTGMPSTDDVAPAELETIARWLEGLAP</sequence>
<evidence type="ECO:0000256" key="13">
    <source>
        <dbReference type="ARBA" id="ARBA00024688"/>
    </source>
</evidence>
<evidence type="ECO:0000256" key="7">
    <source>
        <dbReference type="ARBA" id="ARBA00022723"/>
    </source>
</evidence>
<evidence type="ECO:0000256" key="1">
    <source>
        <dbReference type="ARBA" id="ARBA00004141"/>
    </source>
</evidence>
<evidence type="ECO:0000256" key="4">
    <source>
        <dbReference type="ARBA" id="ARBA00022617"/>
    </source>
</evidence>
<evidence type="ECO:0000256" key="3">
    <source>
        <dbReference type="ARBA" id="ARBA00022448"/>
    </source>
</evidence>
<dbReference type="PRINTS" id="PR01166">
    <property type="entry name" value="CYCOXIDASEII"/>
</dbReference>
<evidence type="ECO:0000256" key="10">
    <source>
        <dbReference type="ARBA" id="ARBA00023004"/>
    </source>
</evidence>
<comment type="similarity">
    <text evidence="2">Belongs to the cytochrome c oxidase subunit 2 family.</text>
</comment>
<evidence type="ECO:0000313" key="21">
    <source>
        <dbReference type="Proteomes" id="UP000198512"/>
    </source>
</evidence>
<dbReference type="InterPro" id="IPR008972">
    <property type="entry name" value="Cupredoxin"/>
</dbReference>
<accession>A0ABY1B1V3</accession>
<evidence type="ECO:0000256" key="11">
    <source>
        <dbReference type="ARBA" id="ARBA00023008"/>
    </source>
</evidence>
<keyword evidence="6 17" id="KW-0812">Transmembrane</keyword>
<dbReference type="EMBL" id="FOFP01000001">
    <property type="protein sequence ID" value="SEP72028.1"/>
    <property type="molecule type" value="Genomic_DNA"/>
</dbReference>
<keyword evidence="11" id="KW-0186">Copper</keyword>
<protein>
    <recommendedName>
        <fullName evidence="14">Cytochrome aa3 subunit 2</fullName>
    </recommendedName>
</protein>
<dbReference type="PROSITE" id="PS51007">
    <property type="entry name" value="CYTC"/>
    <property type="match status" value="1"/>
</dbReference>
<keyword evidence="4 16" id="KW-0349">Heme</keyword>
<name>A0ABY1B1V3_9PSED</name>
<dbReference type="InterPro" id="IPR009056">
    <property type="entry name" value="Cyt_c-like_dom"/>
</dbReference>
<evidence type="ECO:0000259" key="18">
    <source>
        <dbReference type="PROSITE" id="PS50857"/>
    </source>
</evidence>
<feature type="transmembrane region" description="Helical" evidence="17">
    <location>
        <begin position="6"/>
        <end position="28"/>
    </location>
</feature>
<dbReference type="InterPro" id="IPR001505">
    <property type="entry name" value="Copper_CuA"/>
</dbReference>